<feature type="region of interest" description="Disordered" evidence="2">
    <location>
        <begin position="329"/>
        <end position="403"/>
    </location>
</feature>
<keyword evidence="3" id="KW-0472">Membrane</keyword>
<evidence type="ECO:0000313" key="5">
    <source>
        <dbReference type="Proteomes" id="UP001189429"/>
    </source>
</evidence>
<evidence type="ECO:0000313" key="4">
    <source>
        <dbReference type="EMBL" id="CAK0892271.1"/>
    </source>
</evidence>
<keyword evidence="3" id="KW-1133">Transmembrane helix</keyword>
<feature type="region of interest" description="Disordered" evidence="2">
    <location>
        <begin position="230"/>
        <end position="253"/>
    </location>
</feature>
<dbReference type="EMBL" id="CAUYUJ010019589">
    <property type="protein sequence ID" value="CAK0892271.1"/>
    <property type="molecule type" value="Genomic_DNA"/>
</dbReference>
<feature type="transmembrane region" description="Helical" evidence="3">
    <location>
        <begin position="834"/>
        <end position="852"/>
    </location>
</feature>
<feature type="compositionally biased region" description="Low complexity" evidence="2">
    <location>
        <begin position="356"/>
        <end position="371"/>
    </location>
</feature>
<evidence type="ECO:0000256" key="3">
    <source>
        <dbReference type="SAM" id="Phobius"/>
    </source>
</evidence>
<name>A0ABN9WZ90_9DINO</name>
<organism evidence="4 5">
    <name type="scientific">Prorocentrum cordatum</name>
    <dbReference type="NCBI Taxonomy" id="2364126"/>
    <lineage>
        <taxon>Eukaryota</taxon>
        <taxon>Sar</taxon>
        <taxon>Alveolata</taxon>
        <taxon>Dinophyceae</taxon>
        <taxon>Prorocentrales</taxon>
        <taxon>Prorocentraceae</taxon>
        <taxon>Prorocentrum</taxon>
    </lineage>
</organism>
<feature type="region of interest" description="Disordered" evidence="2">
    <location>
        <begin position="185"/>
        <end position="215"/>
    </location>
</feature>
<feature type="region of interest" description="Disordered" evidence="2">
    <location>
        <begin position="716"/>
        <end position="754"/>
    </location>
</feature>
<feature type="compositionally biased region" description="Polar residues" evidence="2">
    <location>
        <begin position="332"/>
        <end position="348"/>
    </location>
</feature>
<comment type="caution">
    <text evidence="4">The sequence shown here is derived from an EMBL/GenBank/DDBJ whole genome shotgun (WGS) entry which is preliminary data.</text>
</comment>
<feature type="transmembrane region" description="Helical" evidence="3">
    <location>
        <begin position="937"/>
        <end position="955"/>
    </location>
</feature>
<feature type="compositionally biased region" description="Low complexity" evidence="2">
    <location>
        <begin position="204"/>
        <end position="215"/>
    </location>
</feature>
<feature type="compositionally biased region" description="Basic and acidic residues" evidence="2">
    <location>
        <begin position="235"/>
        <end position="248"/>
    </location>
</feature>
<evidence type="ECO:0000256" key="2">
    <source>
        <dbReference type="SAM" id="MobiDB-lite"/>
    </source>
</evidence>
<evidence type="ECO:0000256" key="1">
    <source>
        <dbReference type="SAM" id="Coils"/>
    </source>
</evidence>
<keyword evidence="3" id="KW-0812">Transmembrane</keyword>
<dbReference type="Proteomes" id="UP001189429">
    <property type="component" value="Unassembled WGS sequence"/>
</dbReference>
<reference evidence="4" key="1">
    <citation type="submission" date="2023-10" db="EMBL/GenBank/DDBJ databases">
        <authorList>
            <person name="Chen Y."/>
            <person name="Shah S."/>
            <person name="Dougan E. K."/>
            <person name="Thang M."/>
            <person name="Chan C."/>
        </authorList>
    </citation>
    <scope>NUCLEOTIDE SEQUENCE [LARGE SCALE GENOMIC DNA]</scope>
</reference>
<feature type="coiled-coil region" evidence="1">
    <location>
        <begin position="408"/>
        <end position="457"/>
    </location>
</feature>
<accession>A0ABN9WZ90</accession>
<protein>
    <submittedName>
        <fullName evidence="4">Uncharacterized protein</fullName>
    </submittedName>
</protein>
<feature type="region of interest" description="Disordered" evidence="2">
    <location>
        <begin position="104"/>
        <end position="150"/>
    </location>
</feature>
<sequence length="1021" mass="108470">MSRRRPRGFPPFFGPLVGVCRFCTNAEGNLSRADHRWILSRVVYSVVDQILDYLVVLAMLAEEEYALVAMQLAVLVLAGWKTSYFMKSAFGNIQRGKAAAAVAQAKGDGQADDDATCGQADGPDDEGEARAPAQAGHRRDERGEDEDERFRRDRRGVLCACAEEAEEKGDDESDTSSIVELNHAPSAPTTATAQGAPDGATARAGSVQAGSAEAGSAQAGSAEAIAAQPAAACSEADRHGEVSHRAPPAEEGGGEVLRVAAPLFSQTAVPSDASASSAAAAAAGAPAGIVEQKTLRDSKRASSAAAAEKSYLAFASVAGATTVKELHRKASRNCSKSSHQGHSTSPSLSPEKATDGACSGMTSSTGSGTATPRRYGAPRTELDGPLQAAQAASQRARRSSLPVASNQLLEQQDAVRQEQQQSAVLQQQHNLLLQQQNAMLQQQNAMLQQQLQLMQHAAGLSPGTSAGASAGTLLGVLPLGPSPGSSAGVSAFATAPGAAAVVPPLGLQQLQQQTADCRLLKDATVRLALQEQVRKTAASAPLSQPLNTVNLWGEHTFLSILLSPRELLYGILEVEKMRAIWKIVMSHSSSQSGASSSGHEVQYSDKSSEAWATFAAGELARGLFVTMPQTYIQTYLALVLFFGHRQHSDENFLGRWAVSERVVVMLSIVSSVLTAAFASYTYEVCQLTKNGLEAPSFSEAWRSTVRRMRRVARDVSAQSSARSLAQVLPATSPREPTPSAGEGDTADPEHCVDHDDRGSIDGRLGLDDGGSCSVALRPSGARAGLALALCRPLDLLPLGLLMLLTKTLEVSARVVSVTFFLFFCRLPMREKLAIFVASEGCFLLGLAARKLFLQRRYRQHARAKALLTHGSLESALAEGSLEPEPSKRQLCKAVLQSISITLPMYTTVHSQRYFESVFGAGVPFWLFYGYRAGVQTLALHLVLLLAAGGPGLAPADFWEPGEEAWRADIRGADEDGSFASLWAWLCPALMVAAHAAWFPAWTATKRGVRRWAREVHGVGSV</sequence>
<feature type="transmembrane region" description="Helical" evidence="3">
    <location>
        <begin position="981"/>
        <end position="1003"/>
    </location>
</feature>
<keyword evidence="5" id="KW-1185">Reference proteome</keyword>
<gene>
    <name evidence="4" type="ORF">PCOR1329_LOCUS71978</name>
</gene>
<proteinExistence type="predicted"/>
<keyword evidence="1" id="KW-0175">Coiled coil</keyword>